<protein>
    <submittedName>
        <fullName evidence="2">Uncharacterized protein</fullName>
    </submittedName>
</protein>
<feature type="compositionally biased region" description="Acidic residues" evidence="1">
    <location>
        <begin position="1"/>
        <end position="14"/>
    </location>
</feature>
<dbReference type="AlphaFoldDB" id="A0A067BL37"/>
<gene>
    <name evidence="2" type="ORF">SPRG_16932</name>
</gene>
<keyword evidence="3" id="KW-1185">Reference proteome</keyword>
<feature type="region of interest" description="Disordered" evidence="1">
    <location>
        <begin position="1"/>
        <end position="43"/>
    </location>
</feature>
<name>A0A067BL37_SAPPC</name>
<evidence type="ECO:0000313" key="2">
    <source>
        <dbReference type="EMBL" id="KDO17440.1"/>
    </source>
</evidence>
<reference evidence="2 3" key="1">
    <citation type="journal article" date="2013" name="PLoS Genet.">
        <title>Distinctive expansion of potential virulence genes in the genome of the oomycete fish pathogen Saprolegnia parasitica.</title>
        <authorList>
            <person name="Jiang R.H."/>
            <person name="de Bruijn I."/>
            <person name="Haas B.J."/>
            <person name="Belmonte R."/>
            <person name="Lobach L."/>
            <person name="Christie J."/>
            <person name="van den Ackerveken G."/>
            <person name="Bottin A."/>
            <person name="Bulone V."/>
            <person name="Diaz-Moreno S.M."/>
            <person name="Dumas B."/>
            <person name="Fan L."/>
            <person name="Gaulin E."/>
            <person name="Govers F."/>
            <person name="Grenville-Briggs L.J."/>
            <person name="Horner N.R."/>
            <person name="Levin J.Z."/>
            <person name="Mammella M."/>
            <person name="Meijer H.J."/>
            <person name="Morris P."/>
            <person name="Nusbaum C."/>
            <person name="Oome S."/>
            <person name="Phillips A.J."/>
            <person name="van Rooyen D."/>
            <person name="Rzeszutek E."/>
            <person name="Saraiva M."/>
            <person name="Secombes C.J."/>
            <person name="Seidl M.F."/>
            <person name="Snel B."/>
            <person name="Stassen J.H."/>
            <person name="Sykes S."/>
            <person name="Tripathy S."/>
            <person name="van den Berg H."/>
            <person name="Vega-Arreguin J.C."/>
            <person name="Wawra S."/>
            <person name="Young S.K."/>
            <person name="Zeng Q."/>
            <person name="Dieguez-Uribeondo J."/>
            <person name="Russ C."/>
            <person name="Tyler B.M."/>
            <person name="van West P."/>
        </authorList>
    </citation>
    <scope>NUCLEOTIDE SEQUENCE [LARGE SCALE GENOMIC DNA]</scope>
    <source>
        <strain evidence="2 3">CBS 223.65</strain>
    </source>
</reference>
<dbReference type="VEuPathDB" id="FungiDB:SPRG_16932"/>
<feature type="non-terminal residue" evidence="2">
    <location>
        <position position="1"/>
    </location>
</feature>
<organism evidence="2 3">
    <name type="scientific">Saprolegnia parasitica (strain CBS 223.65)</name>
    <dbReference type="NCBI Taxonomy" id="695850"/>
    <lineage>
        <taxon>Eukaryota</taxon>
        <taxon>Sar</taxon>
        <taxon>Stramenopiles</taxon>
        <taxon>Oomycota</taxon>
        <taxon>Saprolegniomycetes</taxon>
        <taxon>Saprolegniales</taxon>
        <taxon>Saprolegniaceae</taxon>
        <taxon>Saprolegnia</taxon>
    </lineage>
</organism>
<evidence type="ECO:0000256" key="1">
    <source>
        <dbReference type="SAM" id="MobiDB-lite"/>
    </source>
</evidence>
<proteinExistence type="predicted"/>
<sequence>DDDEEDDDKDEEEPSTPPPSMPQARADTAPRVRTAMQEVQAAQQARIEERIQQLKKAKA</sequence>
<dbReference type="EMBL" id="KK583661">
    <property type="protein sequence ID" value="KDO17440.1"/>
    <property type="molecule type" value="Genomic_DNA"/>
</dbReference>
<dbReference type="Proteomes" id="UP000030745">
    <property type="component" value="Unassembled WGS sequence"/>
</dbReference>
<evidence type="ECO:0000313" key="3">
    <source>
        <dbReference type="Proteomes" id="UP000030745"/>
    </source>
</evidence>
<dbReference type="KEGG" id="spar:SPRG_16932"/>
<dbReference type="RefSeq" id="XP_012211848.1">
    <property type="nucleotide sequence ID" value="XM_012356458.1"/>
</dbReference>
<accession>A0A067BL37</accession>
<dbReference type="GeneID" id="24138512"/>